<protein>
    <submittedName>
        <fullName evidence="1">Uncharacterized protein</fullName>
    </submittedName>
</protein>
<dbReference type="HOGENOM" id="CLU_980025_0_0_1"/>
<proteinExistence type="predicted"/>
<dbReference type="InParanoid" id="G2YRR8"/>
<evidence type="ECO:0000313" key="2">
    <source>
        <dbReference type="Proteomes" id="UP000008177"/>
    </source>
</evidence>
<reference evidence="2" key="1">
    <citation type="journal article" date="2011" name="PLoS Genet.">
        <title>Genomic analysis of the necrotrophic fungal pathogens Sclerotinia sclerotiorum and Botrytis cinerea.</title>
        <authorList>
            <person name="Amselem J."/>
            <person name="Cuomo C.A."/>
            <person name="van Kan J.A."/>
            <person name="Viaud M."/>
            <person name="Benito E.P."/>
            <person name="Couloux A."/>
            <person name="Coutinho P.M."/>
            <person name="de Vries R.P."/>
            <person name="Dyer P.S."/>
            <person name="Fillinger S."/>
            <person name="Fournier E."/>
            <person name="Gout L."/>
            <person name="Hahn M."/>
            <person name="Kohn L."/>
            <person name="Lapalu N."/>
            <person name="Plummer K.M."/>
            <person name="Pradier J.M."/>
            <person name="Quevillon E."/>
            <person name="Sharon A."/>
            <person name="Simon A."/>
            <person name="ten Have A."/>
            <person name="Tudzynski B."/>
            <person name="Tudzynski P."/>
            <person name="Wincker P."/>
            <person name="Andrew M."/>
            <person name="Anthouard V."/>
            <person name="Beever R.E."/>
            <person name="Beffa R."/>
            <person name="Benoit I."/>
            <person name="Bouzid O."/>
            <person name="Brault B."/>
            <person name="Chen Z."/>
            <person name="Choquer M."/>
            <person name="Collemare J."/>
            <person name="Cotton P."/>
            <person name="Danchin E.G."/>
            <person name="Da Silva C."/>
            <person name="Gautier A."/>
            <person name="Giraud C."/>
            <person name="Giraud T."/>
            <person name="Gonzalez C."/>
            <person name="Grossetete S."/>
            <person name="Guldener U."/>
            <person name="Henrissat B."/>
            <person name="Howlett B.J."/>
            <person name="Kodira C."/>
            <person name="Kretschmer M."/>
            <person name="Lappartient A."/>
            <person name="Leroch M."/>
            <person name="Levis C."/>
            <person name="Mauceli E."/>
            <person name="Neuveglise C."/>
            <person name="Oeser B."/>
            <person name="Pearson M."/>
            <person name="Poulain J."/>
            <person name="Poussereau N."/>
            <person name="Quesneville H."/>
            <person name="Rascle C."/>
            <person name="Schumacher J."/>
            <person name="Segurens B."/>
            <person name="Sexton A."/>
            <person name="Silva E."/>
            <person name="Sirven C."/>
            <person name="Soanes D.M."/>
            <person name="Talbot N.J."/>
            <person name="Templeton M."/>
            <person name="Yandava C."/>
            <person name="Yarden O."/>
            <person name="Zeng Q."/>
            <person name="Rollins J.A."/>
            <person name="Lebrun M.H."/>
            <person name="Dickman M."/>
        </authorList>
    </citation>
    <scope>NUCLEOTIDE SEQUENCE [LARGE SCALE GENOMIC DNA]</scope>
    <source>
        <strain evidence="2">T4</strain>
    </source>
</reference>
<sequence>MTHPAEQTAQAQFDHASETYKHAACKLQEKMLEAGGLRKFLIEKKYGEIVRLYRKLQELLKSYHFPEGFECEFGVKYCAWVGSGEGEFGGEFECLSGLLEREMEVEMERRWRWRGEFLVGGGEDGDGDEDGEDGDEFVVEFEKLMYALQSALQGLKELKGGEMVAPGVGKEEWGGGLIEIFAALEKIRMGAREMLGSERGTGTQMDGGSRDFEGLREEFQRILVTLVIHFGRDTSFFLLSEKIILSSSKPSITQQFASKSILQKNCELENQKRIWSCWSRVVRI</sequence>
<evidence type="ECO:0000313" key="1">
    <source>
        <dbReference type="EMBL" id="CCD54316.1"/>
    </source>
</evidence>
<dbReference type="Proteomes" id="UP000008177">
    <property type="component" value="Unplaced contigs"/>
</dbReference>
<dbReference type="EMBL" id="FQ790350">
    <property type="protein sequence ID" value="CCD54316.1"/>
    <property type="molecule type" value="Genomic_DNA"/>
</dbReference>
<dbReference type="AlphaFoldDB" id="G2YRR8"/>
<gene>
    <name evidence="1" type="ORF">BofuT4_P130160.1</name>
</gene>
<organism evidence="1 2">
    <name type="scientific">Botryotinia fuckeliana (strain T4)</name>
    <name type="common">Noble rot fungus</name>
    <name type="synonym">Botrytis cinerea</name>
    <dbReference type="NCBI Taxonomy" id="999810"/>
    <lineage>
        <taxon>Eukaryota</taxon>
        <taxon>Fungi</taxon>
        <taxon>Dikarya</taxon>
        <taxon>Ascomycota</taxon>
        <taxon>Pezizomycotina</taxon>
        <taxon>Leotiomycetes</taxon>
        <taxon>Helotiales</taxon>
        <taxon>Sclerotiniaceae</taxon>
        <taxon>Botrytis</taxon>
    </lineage>
</organism>
<accession>G2YRR8</accession>
<name>G2YRR8_BOTF4</name>